<dbReference type="OrthoDB" id="914121at2759"/>
<evidence type="ECO:0000256" key="1">
    <source>
        <dbReference type="ARBA" id="ARBA00010820"/>
    </source>
</evidence>
<proteinExistence type="inferred from homology"/>
<reference evidence="4" key="2">
    <citation type="submission" date="2020-08" db="EMBL/GenBank/DDBJ databases">
        <title>Plant Genome Project.</title>
        <authorList>
            <person name="Zhang R.-G."/>
        </authorList>
    </citation>
    <scope>NUCLEOTIDE SEQUENCE</scope>
    <source>
        <strain evidence="4">Huo1</strain>
        <tissue evidence="4">Leaf</tissue>
    </source>
</reference>
<evidence type="ECO:0000259" key="3">
    <source>
        <dbReference type="Pfam" id="PF04504"/>
    </source>
</evidence>
<feature type="compositionally biased region" description="Acidic residues" evidence="2">
    <location>
        <begin position="11"/>
        <end position="26"/>
    </location>
</feature>
<evidence type="ECO:0000256" key="2">
    <source>
        <dbReference type="SAM" id="MobiDB-lite"/>
    </source>
</evidence>
<comment type="caution">
    <text evidence="4">The sequence shown here is derived from an EMBL/GenBank/DDBJ whole genome shotgun (WGS) entry which is preliminary data.</text>
</comment>
<sequence length="319" mass="36367">MSRNRETMSDSSEEDDEIASEEDSGSELELQQTQSALARPLLPPPSASSSEEEDPSEEYETESNSDSDLMQTPLAAKPAVEIDQVKPVEDSNLRFTLVKISPGTNKATNSSDAADLVTRAKKSETSERKSNLFQRIWSEDDEIVILKGMIDYLATYKTDPTQDIDVFHSFIKEDLQADGSRTQLLDKIRRMRKKFERKIKNGREMTFSKPHEHSVYDLSKMIWGNKEKAIVVRGSSSKKESEEVLEKKRKRVNLNNRGAMTVEERMLMDGGNLFESGQGRKGEKEWKKLRVEELQNYLKHLEVRVAQTKLVLGAMMKRS</sequence>
<dbReference type="GO" id="GO:0006355">
    <property type="term" value="P:regulation of DNA-templated transcription"/>
    <property type="evidence" value="ECO:0007669"/>
    <property type="project" value="InterPro"/>
</dbReference>
<keyword evidence="5" id="KW-1185">Reference proteome</keyword>
<evidence type="ECO:0000313" key="4">
    <source>
        <dbReference type="EMBL" id="KAG6414258.1"/>
    </source>
</evidence>
<protein>
    <recommendedName>
        <fullName evidence="3">Glabrous enhancer-binding protein-like DBD domain-containing protein</fullName>
    </recommendedName>
</protein>
<dbReference type="Proteomes" id="UP000298416">
    <property type="component" value="Unassembled WGS sequence"/>
</dbReference>
<dbReference type="InterPro" id="IPR053932">
    <property type="entry name" value="GeBP-like_DBD"/>
</dbReference>
<evidence type="ECO:0000313" key="5">
    <source>
        <dbReference type="Proteomes" id="UP000298416"/>
    </source>
</evidence>
<dbReference type="GO" id="GO:0005634">
    <property type="term" value="C:nucleus"/>
    <property type="evidence" value="ECO:0007669"/>
    <property type="project" value="TreeGrafter"/>
</dbReference>
<feature type="compositionally biased region" description="Acidic residues" evidence="2">
    <location>
        <begin position="50"/>
        <end position="65"/>
    </location>
</feature>
<gene>
    <name evidence="4" type="ORF">SASPL_126976</name>
</gene>
<dbReference type="InterPro" id="IPR007592">
    <property type="entry name" value="GEBP"/>
</dbReference>
<dbReference type="PANTHER" id="PTHR31662">
    <property type="entry name" value="BNAANNG10740D PROTEIN-RELATED"/>
    <property type="match status" value="1"/>
</dbReference>
<dbReference type="AlphaFoldDB" id="A0A8X8XLT3"/>
<dbReference type="EMBL" id="PNBA02000009">
    <property type="protein sequence ID" value="KAG6414258.1"/>
    <property type="molecule type" value="Genomic_DNA"/>
</dbReference>
<accession>A0A8X8XLT3</accession>
<feature type="domain" description="Glabrous enhancer-binding protein-like DBD" evidence="3">
    <location>
        <begin position="133"/>
        <end position="224"/>
    </location>
</feature>
<dbReference type="Pfam" id="PF04504">
    <property type="entry name" value="GeBP-like_DBD"/>
    <property type="match status" value="1"/>
</dbReference>
<name>A0A8X8XLT3_SALSN</name>
<reference evidence="4" key="1">
    <citation type="submission" date="2018-01" db="EMBL/GenBank/DDBJ databases">
        <authorList>
            <person name="Mao J.F."/>
        </authorList>
    </citation>
    <scope>NUCLEOTIDE SEQUENCE</scope>
    <source>
        <strain evidence="4">Huo1</strain>
        <tissue evidence="4">Leaf</tissue>
    </source>
</reference>
<dbReference type="PANTHER" id="PTHR31662:SF33">
    <property type="entry name" value="DNA-BINDING STOREKEEPER PROTEIN TRANSCRIPTIONAL REGULATOR-LIKE PROTEIN"/>
    <property type="match status" value="1"/>
</dbReference>
<feature type="region of interest" description="Disordered" evidence="2">
    <location>
        <begin position="1"/>
        <end position="69"/>
    </location>
</feature>
<organism evidence="4">
    <name type="scientific">Salvia splendens</name>
    <name type="common">Scarlet sage</name>
    <dbReference type="NCBI Taxonomy" id="180675"/>
    <lineage>
        <taxon>Eukaryota</taxon>
        <taxon>Viridiplantae</taxon>
        <taxon>Streptophyta</taxon>
        <taxon>Embryophyta</taxon>
        <taxon>Tracheophyta</taxon>
        <taxon>Spermatophyta</taxon>
        <taxon>Magnoliopsida</taxon>
        <taxon>eudicotyledons</taxon>
        <taxon>Gunneridae</taxon>
        <taxon>Pentapetalae</taxon>
        <taxon>asterids</taxon>
        <taxon>lamiids</taxon>
        <taxon>Lamiales</taxon>
        <taxon>Lamiaceae</taxon>
        <taxon>Nepetoideae</taxon>
        <taxon>Mentheae</taxon>
        <taxon>Salviinae</taxon>
        <taxon>Salvia</taxon>
        <taxon>Salvia subgen. Calosphace</taxon>
        <taxon>core Calosphace</taxon>
    </lineage>
</organism>
<comment type="similarity">
    <text evidence="1">Belongs to the GeBP family.</text>
</comment>